<dbReference type="PANTHER" id="PTHR34039">
    <property type="entry name" value="UPF0102 PROTEIN YRAN"/>
    <property type="match status" value="1"/>
</dbReference>
<dbReference type="InterPro" id="IPR011856">
    <property type="entry name" value="tRNA_endonuc-like_dom_sf"/>
</dbReference>
<dbReference type="NCBIfam" id="NF009154">
    <property type="entry name" value="PRK12497.3-3"/>
    <property type="match status" value="1"/>
</dbReference>
<organism evidence="3">
    <name type="scientific">freshwater metagenome</name>
    <dbReference type="NCBI Taxonomy" id="449393"/>
    <lineage>
        <taxon>unclassified sequences</taxon>
        <taxon>metagenomes</taxon>
        <taxon>ecological metagenomes</taxon>
    </lineage>
</organism>
<evidence type="ECO:0000313" key="2">
    <source>
        <dbReference type="EMBL" id="CAB4666235.1"/>
    </source>
</evidence>
<dbReference type="CDD" id="cd20736">
    <property type="entry name" value="PoNe_Nuclease"/>
    <property type="match status" value="1"/>
</dbReference>
<name>A0A6J6TMG2_9ZZZZ</name>
<evidence type="ECO:0000313" key="3">
    <source>
        <dbReference type="EMBL" id="CAB4747569.1"/>
    </source>
</evidence>
<gene>
    <name evidence="1" type="ORF">UFOPK1791_01010</name>
    <name evidence="2" type="ORF">UFOPK2312_00305</name>
    <name evidence="3" type="ORF">UFOPK2802_00933</name>
</gene>
<reference evidence="3" key="1">
    <citation type="submission" date="2020-05" db="EMBL/GenBank/DDBJ databases">
        <authorList>
            <person name="Chiriac C."/>
            <person name="Salcher M."/>
            <person name="Ghai R."/>
            <person name="Kavagutti S V."/>
        </authorList>
    </citation>
    <scope>NUCLEOTIDE SEQUENCE</scope>
</reference>
<dbReference type="Gene3D" id="3.40.1350.10">
    <property type="match status" value="1"/>
</dbReference>
<accession>A0A6J6TMG2</accession>
<dbReference type="InterPro" id="IPR011335">
    <property type="entry name" value="Restrct_endonuc-II-like"/>
</dbReference>
<dbReference type="EMBL" id="CAEZWY010000019">
    <property type="protein sequence ID" value="CAB4666235.1"/>
    <property type="molecule type" value="Genomic_DNA"/>
</dbReference>
<dbReference type="Pfam" id="PF02021">
    <property type="entry name" value="UPF0102"/>
    <property type="match status" value="1"/>
</dbReference>
<proteinExistence type="inferred from homology"/>
<evidence type="ECO:0000313" key="1">
    <source>
        <dbReference type="EMBL" id="CAB4599129.1"/>
    </source>
</evidence>
<sequence length="122" mass="13370">MAKSKQAALIGEVGEAFIANYLKKKGYAILAQNWRIREGEIDIVALSPTGKITFVEVKSRSSLAYGHPLESITREKAYRLQRLALAWLVSNSKFGADFQIDAAAVIISPSGGVEIDYREAVL</sequence>
<dbReference type="AlphaFoldDB" id="A0A6J6TMG2"/>
<dbReference type="EMBL" id="CAEZUF010000122">
    <property type="protein sequence ID" value="CAB4599129.1"/>
    <property type="molecule type" value="Genomic_DNA"/>
</dbReference>
<dbReference type="SUPFAM" id="SSF52980">
    <property type="entry name" value="Restriction endonuclease-like"/>
    <property type="match status" value="1"/>
</dbReference>
<dbReference type="PANTHER" id="PTHR34039:SF1">
    <property type="entry name" value="UPF0102 PROTEIN YRAN"/>
    <property type="match status" value="1"/>
</dbReference>
<dbReference type="EMBL" id="CAEZYX010000123">
    <property type="protein sequence ID" value="CAB4747569.1"/>
    <property type="molecule type" value="Genomic_DNA"/>
</dbReference>
<protein>
    <submittedName>
        <fullName evidence="3">Unannotated protein</fullName>
    </submittedName>
</protein>
<dbReference type="GO" id="GO:0003676">
    <property type="term" value="F:nucleic acid binding"/>
    <property type="evidence" value="ECO:0007669"/>
    <property type="project" value="InterPro"/>
</dbReference>
<dbReference type="InterPro" id="IPR003509">
    <property type="entry name" value="UPF0102_YraN-like"/>
</dbReference>
<dbReference type="HAMAP" id="MF_00048">
    <property type="entry name" value="UPF0102"/>
    <property type="match status" value="1"/>
</dbReference>